<sequence length="77" mass="8409">MPPSIPLTGPLASGFEPFFPTCTARSNHPSIQASTFAPRMPISLTFWAPFQPIATFETGSHPNSNFAIISQKGYHLF</sequence>
<accession>A7F1L8</accession>
<name>A7F1L8_SCLS1</name>
<dbReference type="AlphaFoldDB" id="A7F1L8"/>
<evidence type="ECO:0000313" key="2">
    <source>
        <dbReference type="Proteomes" id="UP000001312"/>
    </source>
</evidence>
<dbReference type="InParanoid" id="A7F1L8"/>
<dbReference type="Proteomes" id="UP000001312">
    <property type="component" value="Unassembled WGS sequence"/>
</dbReference>
<protein>
    <submittedName>
        <fullName evidence="1">Uncharacterized protein</fullName>
    </submittedName>
</protein>
<dbReference type="GeneID" id="5483546"/>
<dbReference type="KEGG" id="ssl:SS1G_11488"/>
<keyword evidence="2" id="KW-1185">Reference proteome</keyword>
<dbReference type="EMBL" id="CH476638">
    <property type="protein sequence ID" value="EDN95610.1"/>
    <property type="molecule type" value="Genomic_DNA"/>
</dbReference>
<reference evidence="2" key="1">
    <citation type="journal article" date="2011" name="PLoS Genet.">
        <title>Genomic analysis of the necrotrophic fungal pathogens Sclerotinia sclerotiorum and Botrytis cinerea.</title>
        <authorList>
            <person name="Amselem J."/>
            <person name="Cuomo C.A."/>
            <person name="van Kan J.A."/>
            <person name="Viaud M."/>
            <person name="Benito E.P."/>
            <person name="Couloux A."/>
            <person name="Coutinho P.M."/>
            <person name="de Vries R.P."/>
            <person name="Dyer P.S."/>
            <person name="Fillinger S."/>
            <person name="Fournier E."/>
            <person name="Gout L."/>
            <person name="Hahn M."/>
            <person name="Kohn L."/>
            <person name="Lapalu N."/>
            <person name="Plummer K.M."/>
            <person name="Pradier J.M."/>
            <person name="Quevillon E."/>
            <person name="Sharon A."/>
            <person name="Simon A."/>
            <person name="ten Have A."/>
            <person name="Tudzynski B."/>
            <person name="Tudzynski P."/>
            <person name="Wincker P."/>
            <person name="Andrew M."/>
            <person name="Anthouard V."/>
            <person name="Beever R.E."/>
            <person name="Beffa R."/>
            <person name="Benoit I."/>
            <person name="Bouzid O."/>
            <person name="Brault B."/>
            <person name="Chen Z."/>
            <person name="Choquer M."/>
            <person name="Collemare J."/>
            <person name="Cotton P."/>
            <person name="Danchin E.G."/>
            <person name="Da Silva C."/>
            <person name="Gautier A."/>
            <person name="Giraud C."/>
            <person name="Giraud T."/>
            <person name="Gonzalez C."/>
            <person name="Grossetete S."/>
            <person name="Guldener U."/>
            <person name="Henrissat B."/>
            <person name="Howlett B.J."/>
            <person name="Kodira C."/>
            <person name="Kretschmer M."/>
            <person name="Lappartient A."/>
            <person name="Leroch M."/>
            <person name="Levis C."/>
            <person name="Mauceli E."/>
            <person name="Neuveglise C."/>
            <person name="Oeser B."/>
            <person name="Pearson M."/>
            <person name="Poulain J."/>
            <person name="Poussereau N."/>
            <person name="Quesneville H."/>
            <person name="Rascle C."/>
            <person name="Schumacher J."/>
            <person name="Segurens B."/>
            <person name="Sexton A."/>
            <person name="Silva E."/>
            <person name="Sirven C."/>
            <person name="Soanes D.M."/>
            <person name="Talbot N.J."/>
            <person name="Templeton M."/>
            <person name="Yandava C."/>
            <person name="Yarden O."/>
            <person name="Zeng Q."/>
            <person name="Rollins J.A."/>
            <person name="Lebrun M.H."/>
            <person name="Dickman M."/>
        </authorList>
    </citation>
    <scope>NUCLEOTIDE SEQUENCE [LARGE SCALE GENOMIC DNA]</scope>
    <source>
        <strain evidence="2">ATCC 18683 / 1980 / Ss-1</strain>
    </source>
</reference>
<organism evidence="1 2">
    <name type="scientific">Sclerotinia sclerotiorum (strain ATCC 18683 / 1980 / Ss-1)</name>
    <name type="common">White mold</name>
    <name type="synonym">Whetzelinia sclerotiorum</name>
    <dbReference type="NCBI Taxonomy" id="665079"/>
    <lineage>
        <taxon>Eukaryota</taxon>
        <taxon>Fungi</taxon>
        <taxon>Dikarya</taxon>
        <taxon>Ascomycota</taxon>
        <taxon>Pezizomycotina</taxon>
        <taxon>Leotiomycetes</taxon>
        <taxon>Helotiales</taxon>
        <taxon>Sclerotiniaceae</taxon>
        <taxon>Sclerotinia</taxon>
    </lineage>
</organism>
<dbReference type="RefSeq" id="XP_001587496.1">
    <property type="nucleotide sequence ID" value="XM_001587446.1"/>
</dbReference>
<evidence type="ECO:0000313" key="1">
    <source>
        <dbReference type="EMBL" id="EDN95610.1"/>
    </source>
</evidence>
<proteinExistence type="predicted"/>
<gene>
    <name evidence="1" type="ORF">SS1G_11488</name>
</gene>